<dbReference type="InterPro" id="IPR000182">
    <property type="entry name" value="GNAT_dom"/>
</dbReference>
<dbReference type="InterPro" id="IPR016181">
    <property type="entry name" value="Acyl_CoA_acyltransferase"/>
</dbReference>
<gene>
    <name evidence="2" type="ORF">BDZ94DRAFT_1197671</name>
</gene>
<dbReference type="InterPro" id="IPR052523">
    <property type="entry name" value="Trichothecene_AcTrans"/>
</dbReference>
<dbReference type="SUPFAM" id="SSF55729">
    <property type="entry name" value="Acyl-CoA N-acyltransferases (Nat)"/>
    <property type="match status" value="1"/>
</dbReference>
<dbReference type="AlphaFoldDB" id="A0A9P5Y319"/>
<evidence type="ECO:0000313" key="2">
    <source>
        <dbReference type="EMBL" id="KAF9460511.1"/>
    </source>
</evidence>
<dbReference type="GO" id="GO:0016747">
    <property type="term" value="F:acyltransferase activity, transferring groups other than amino-acyl groups"/>
    <property type="evidence" value="ECO:0007669"/>
    <property type="project" value="InterPro"/>
</dbReference>
<evidence type="ECO:0000313" key="3">
    <source>
        <dbReference type="Proteomes" id="UP000807353"/>
    </source>
</evidence>
<dbReference type="OrthoDB" id="4738875at2759"/>
<dbReference type="CDD" id="cd04301">
    <property type="entry name" value="NAT_SF"/>
    <property type="match status" value="1"/>
</dbReference>
<name>A0A9P5Y319_9AGAR</name>
<sequence length="218" mass="24013">MNTPPAVIVRHLQNPTESEIDKIVSVLQAAFDGDLLTRFLVGGDTSLLRSKFEANVRAAVIGGTIYVAATSSNAEDIIGASIWFGPGQGSLMTKEQRAAGWDQFLETAPEELQQWWLDYFIPLMAQMSDLSLGPGFKLQQWHLLLFGVTPEHHQKGYGRAMITTVEKLAKADGVSIVLETPTDLDVKIYKRLGFNVMGQTVVTSPLGKTPMYQMMKTP</sequence>
<protein>
    <recommendedName>
        <fullName evidence="1">N-acetyltransferase domain-containing protein</fullName>
    </recommendedName>
</protein>
<proteinExistence type="predicted"/>
<dbReference type="Gene3D" id="3.40.630.30">
    <property type="match status" value="1"/>
</dbReference>
<dbReference type="PANTHER" id="PTHR42791">
    <property type="entry name" value="GNAT FAMILY ACETYLTRANSFERASE"/>
    <property type="match status" value="1"/>
</dbReference>
<accession>A0A9P5Y319</accession>
<keyword evidence="3" id="KW-1185">Reference proteome</keyword>
<reference evidence="2" key="1">
    <citation type="submission" date="2020-11" db="EMBL/GenBank/DDBJ databases">
        <authorList>
            <consortium name="DOE Joint Genome Institute"/>
            <person name="Ahrendt S."/>
            <person name="Riley R."/>
            <person name="Andreopoulos W."/>
            <person name="Labutti K."/>
            <person name="Pangilinan J."/>
            <person name="Ruiz-Duenas F.J."/>
            <person name="Barrasa J.M."/>
            <person name="Sanchez-Garcia M."/>
            <person name="Camarero S."/>
            <person name="Miyauchi S."/>
            <person name="Serrano A."/>
            <person name="Linde D."/>
            <person name="Babiker R."/>
            <person name="Drula E."/>
            <person name="Ayuso-Fernandez I."/>
            <person name="Pacheco R."/>
            <person name="Padilla G."/>
            <person name="Ferreira P."/>
            <person name="Barriuso J."/>
            <person name="Kellner H."/>
            <person name="Castanera R."/>
            <person name="Alfaro M."/>
            <person name="Ramirez L."/>
            <person name="Pisabarro A.G."/>
            <person name="Kuo A."/>
            <person name="Tritt A."/>
            <person name="Lipzen A."/>
            <person name="He G."/>
            <person name="Yan M."/>
            <person name="Ng V."/>
            <person name="Cullen D."/>
            <person name="Martin F."/>
            <person name="Rosso M.-N."/>
            <person name="Henrissat B."/>
            <person name="Hibbett D."/>
            <person name="Martinez A.T."/>
            <person name="Grigoriev I.V."/>
        </authorList>
    </citation>
    <scope>NUCLEOTIDE SEQUENCE</scope>
    <source>
        <strain evidence="2">CBS 247.69</strain>
    </source>
</reference>
<dbReference type="EMBL" id="MU150297">
    <property type="protein sequence ID" value="KAF9460511.1"/>
    <property type="molecule type" value="Genomic_DNA"/>
</dbReference>
<evidence type="ECO:0000259" key="1">
    <source>
        <dbReference type="PROSITE" id="PS51186"/>
    </source>
</evidence>
<dbReference type="Proteomes" id="UP000807353">
    <property type="component" value="Unassembled WGS sequence"/>
</dbReference>
<feature type="domain" description="N-acetyltransferase" evidence="1">
    <location>
        <begin position="64"/>
        <end position="218"/>
    </location>
</feature>
<dbReference type="PROSITE" id="PS51186">
    <property type="entry name" value="GNAT"/>
    <property type="match status" value="1"/>
</dbReference>
<dbReference type="PANTHER" id="PTHR42791:SF1">
    <property type="entry name" value="N-ACETYLTRANSFERASE DOMAIN-CONTAINING PROTEIN"/>
    <property type="match status" value="1"/>
</dbReference>
<dbReference type="Pfam" id="PF00583">
    <property type="entry name" value="Acetyltransf_1"/>
    <property type="match status" value="1"/>
</dbReference>
<comment type="caution">
    <text evidence="2">The sequence shown here is derived from an EMBL/GenBank/DDBJ whole genome shotgun (WGS) entry which is preliminary data.</text>
</comment>
<organism evidence="2 3">
    <name type="scientific">Collybia nuda</name>
    <dbReference type="NCBI Taxonomy" id="64659"/>
    <lineage>
        <taxon>Eukaryota</taxon>
        <taxon>Fungi</taxon>
        <taxon>Dikarya</taxon>
        <taxon>Basidiomycota</taxon>
        <taxon>Agaricomycotina</taxon>
        <taxon>Agaricomycetes</taxon>
        <taxon>Agaricomycetidae</taxon>
        <taxon>Agaricales</taxon>
        <taxon>Tricholomatineae</taxon>
        <taxon>Clitocybaceae</taxon>
        <taxon>Collybia</taxon>
    </lineage>
</organism>